<dbReference type="InterPro" id="IPR018550">
    <property type="entry name" value="Lipid-A_deacylase-rel"/>
</dbReference>
<dbReference type="Proteomes" id="UP000307244">
    <property type="component" value="Unassembled WGS sequence"/>
</dbReference>
<reference evidence="1 2" key="1">
    <citation type="submission" date="2019-04" db="EMBL/GenBank/DDBJ databases">
        <title>Pedobacter sp. RP-3-15 sp. nov., isolated from Arctic soil.</title>
        <authorList>
            <person name="Dahal R.H."/>
            <person name="Kim D.-U."/>
        </authorList>
    </citation>
    <scope>NUCLEOTIDE SEQUENCE [LARGE SCALE GENOMIC DNA]</scope>
    <source>
        <strain evidence="1 2">RP-3-15</strain>
    </source>
</reference>
<dbReference type="Pfam" id="PF09411">
    <property type="entry name" value="PagL"/>
    <property type="match status" value="1"/>
</dbReference>
<keyword evidence="1" id="KW-0378">Hydrolase</keyword>
<dbReference type="EMBL" id="SWBQ01000005">
    <property type="protein sequence ID" value="TKC04139.1"/>
    <property type="molecule type" value="Genomic_DNA"/>
</dbReference>
<name>A0A4U1CBN7_9SPHI</name>
<evidence type="ECO:0000313" key="1">
    <source>
        <dbReference type="EMBL" id="TKC04139.1"/>
    </source>
</evidence>
<proteinExistence type="predicted"/>
<protein>
    <submittedName>
        <fullName evidence="1">Acyloxyacyl hydrolase</fullName>
    </submittedName>
</protein>
<dbReference type="GO" id="GO:0016787">
    <property type="term" value="F:hydrolase activity"/>
    <property type="evidence" value="ECO:0007669"/>
    <property type="project" value="UniProtKB-KW"/>
</dbReference>
<dbReference type="OrthoDB" id="627554at2"/>
<sequence>MFKPLSTVFILLTTAFTIKAQEEPKNSIEFSPQFSVGVFTAQHKLTGTAYGGELLYHINTENNPTAWMKAMHLKSIDVVFNYKNMSNIKIDGDARKGLFGDSYALLGGLNISLLKAGKTEFLFSPAFGLGYAGETFFTNQNPLIGGHINFTSRASLKVTTALSPATQLAAGIDVLHYSNAAFRVPNNGINSSSLSLGIIQYLNTPAKPSENISSAEESYKKHSVDIGVNIGRRGVYQSKDGYFRTGLYTGYNYRLNPILALSTGVDAVYYHSVFDPANFGQTYQSYATSYDHWRVGMALGPDIWMGKLALMVKYGYYLHYNSYRDNHTYWTAGMKYNLLDWAAVQAKIYVHKTEADFVGFGFMFTPRL</sequence>
<comment type="caution">
    <text evidence="1">The sequence shown here is derived from an EMBL/GenBank/DDBJ whole genome shotgun (WGS) entry which is preliminary data.</text>
</comment>
<keyword evidence="2" id="KW-1185">Reference proteome</keyword>
<dbReference type="RefSeq" id="WP_136837131.1">
    <property type="nucleotide sequence ID" value="NZ_SWBQ01000005.1"/>
</dbReference>
<gene>
    <name evidence="1" type="ORF">FA047_16165</name>
</gene>
<dbReference type="Gene3D" id="2.40.160.20">
    <property type="match status" value="1"/>
</dbReference>
<dbReference type="AlphaFoldDB" id="A0A4U1CBN7"/>
<evidence type="ECO:0000313" key="2">
    <source>
        <dbReference type="Proteomes" id="UP000307244"/>
    </source>
</evidence>
<accession>A0A4U1CBN7</accession>
<organism evidence="1 2">
    <name type="scientific">Pedobacter frigoris</name>
    <dbReference type="NCBI Taxonomy" id="2571272"/>
    <lineage>
        <taxon>Bacteria</taxon>
        <taxon>Pseudomonadati</taxon>
        <taxon>Bacteroidota</taxon>
        <taxon>Sphingobacteriia</taxon>
        <taxon>Sphingobacteriales</taxon>
        <taxon>Sphingobacteriaceae</taxon>
        <taxon>Pedobacter</taxon>
    </lineage>
</organism>